<reference evidence="1 2" key="1">
    <citation type="submission" date="2015-01" db="EMBL/GenBank/DDBJ databases">
        <title>Evolution of Trichinella species and genotypes.</title>
        <authorList>
            <person name="Korhonen P.K."/>
            <person name="Edoardo P."/>
            <person name="Giuseppe L.R."/>
            <person name="Gasser R.B."/>
        </authorList>
    </citation>
    <scope>NUCLEOTIDE SEQUENCE [LARGE SCALE GENOMIC DNA]</scope>
    <source>
        <strain evidence="1">ISS1029</strain>
    </source>
</reference>
<dbReference type="AlphaFoldDB" id="A0A0V1HS72"/>
<sequence length="184" mass="20409">MSCFCDIIDLCEKLPGDYFKPMSPQASKRWIYIAAASLTTDVADDKDIYALGLSMCRGQICESRHESETITSPVGSHLSSTNSKTTIRLLIARAMAHEEKGKARMVNCLLDSTDAADELELQGPTSAMTVKVWFRLTPVYPDVAEPLKERTELTALNLLSICDDLIAILTPWFSRDETPPPQLI</sequence>
<keyword evidence="2" id="KW-1185">Reference proteome</keyword>
<proteinExistence type="predicted"/>
<comment type="caution">
    <text evidence="1">The sequence shown here is derived from an EMBL/GenBank/DDBJ whole genome shotgun (WGS) entry which is preliminary data.</text>
</comment>
<dbReference type="OrthoDB" id="5939037at2759"/>
<accession>A0A0V1HS72</accession>
<protein>
    <submittedName>
        <fullName evidence="1">Uncharacterized protein</fullName>
    </submittedName>
</protein>
<dbReference type="EMBL" id="JYDP01000035">
    <property type="protein sequence ID" value="KRZ13012.1"/>
    <property type="molecule type" value="Genomic_DNA"/>
</dbReference>
<name>A0A0V1HS72_9BILA</name>
<gene>
    <name evidence="1" type="ORF">T11_10315</name>
</gene>
<organism evidence="1 2">
    <name type="scientific">Trichinella zimbabwensis</name>
    <dbReference type="NCBI Taxonomy" id="268475"/>
    <lineage>
        <taxon>Eukaryota</taxon>
        <taxon>Metazoa</taxon>
        <taxon>Ecdysozoa</taxon>
        <taxon>Nematoda</taxon>
        <taxon>Enoplea</taxon>
        <taxon>Dorylaimia</taxon>
        <taxon>Trichinellida</taxon>
        <taxon>Trichinellidae</taxon>
        <taxon>Trichinella</taxon>
    </lineage>
</organism>
<evidence type="ECO:0000313" key="2">
    <source>
        <dbReference type="Proteomes" id="UP000055024"/>
    </source>
</evidence>
<evidence type="ECO:0000313" key="1">
    <source>
        <dbReference type="EMBL" id="KRZ13012.1"/>
    </source>
</evidence>
<dbReference type="Proteomes" id="UP000055024">
    <property type="component" value="Unassembled WGS sequence"/>
</dbReference>